<dbReference type="KEGG" id="pspi:PS2015_743"/>
<sequence precursor="true">MNKYLFFLLVAVSSTSLLAADDEPQAIADMSALMTRIIQPTSDAVFYVSRFPPEDDAAWRELENKTLMLAEAANLLLIPGYKRLTEQWLQDTVLMRDASVRAWQAAKNQDLDALMELNNDLYTSCENCHTATR</sequence>
<gene>
    <name evidence="2" type="ORF">PS2015_743</name>
</gene>
<dbReference type="RefSeq" id="WP_058020962.1">
    <property type="nucleotide sequence ID" value="NZ_CP013189.1"/>
</dbReference>
<dbReference type="Proteomes" id="UP000065641">
    <property type="component" value="Chromosome"/>
</dbReference>
<keyword evidence="1" id="KW-0732">Signal</keyword>
<proteinExistence type="predicted"/>
<feature type="signal peptide" evidence="1">
    <location>
        <begin position="1"/>
        <end position="19"/>
    </location>
</feature>
<feature type="chain" id="PRO_5006601343" description="Cytochrome C" evidence="1">
    <location>
        <begin position="20"/>
        <end position="133"/>
    </location>
</feature>
<dbReference type="AlphaFoldDB" id="A0A0S2KAN9"/>
<dbReference type="SUPFAM" id="SSF47175">
    <property type="entry name" value="Cytochromes"/>
    <property type="match status" value="1"/>
</dbReference>
<dbReference type="GO" id="GO:0020037">
    <property type="term" value="F:heme binding"/>
    <property type="evidence" value="ECO:0007669"/>
    <property type="project" value="InterPro"/>
</dbReference>
<name>A0A0S2KAN9_9GAMM</name>
<dbReference type="GO" id="GO:0009055">
    <property type="term" value="F:electron transfer activity"/>
    <property type="evidence" value="ECO:0007669"/>
    <property type="project" value="InterPro"/>
</dbReference>
<evidence type="ECO:0000256" key="1">
    <source>
        <dbReference type="SAM" id="SignalP"/>
    </source>
</evidence>
<evidence type="ECO:0000313" key="3">
    <source>
        <dbReference type="Proteomes" id="UP000065641"/>
    </source>
</evidence>
<keyword evidence="3" id="KW-1185">Reference proteome</keyword>
<dbReference type="InterPro" id="IPR010980">
    <property type="entry name" value="Cyt_c/b562"/>
</dbReference>
<protein>
    <recommendedName>
        <fullName evidence="4">Cytochrome C</fullName>
    </recommendedName>
</protein>
<dbReference type="EMBL" id="CP013189">
    <property type="protein sequence ID" value="ALO45420.1"/>
    <property type="molecule type" value="Genomic_DNA"/>
</dbReference>
<accession>A0A0S2KAN9</accession>
<evidence type="ECO:0008006" key="4">
    <source>
        <dbReference type="Google" id="ProtNLM"/>
    </source>
</evidence>
<reference evidence="2 3" key="1">
    <citation type="submission" date="2015-11" db="EMBL/GenBank/DDBJ databases">
        <authorList>
            <person name="Zhang Y."/>
            <person name="Guo Z."/>
        </authorList>
    </citation>
    <scope>NUCLEOTIDE SEQUENCE [LARGE SCALE GENOMIC DNA]</scope>
    <source>
        <strain evidence="2 3">KCTC 32221</strain>
    </source>
</reference>
<dbReference type="GO" id="GO:0005506">
    <property type="term" value="F:iron ion binding"/>
    <property type="evidence" value="ECO:0007669"/>
    <property type="project" value="InterPro"/>
</dbReference>
<dbReference type="GO" id="GO:0022900">
    <property type="term" value="P:electron transport chain"/>
    <property type="evidence" value="ECO:0007669"/>
    <property type="project" value="InterPro"/>
</dbReference>
<evidence type="ECO:0000313" key="2">
    <source>
        <dbReference type="EMBL" id="ALO45420.1"/>
    </source>
</evidence>
<organism evidence="2 3">
    <name type="scientific">Pseudohongiella spirulinae</name>
    <dbReference type="NCBI Taxonomy" id="1249552"/>
    <lineage>
        <taxon>Bacteria</taxon>
        <taxon>Pseudomonadati</taxon>
        <taxon>Pseudomonadota</taxon>
        <taxon>Gammaproteobacteria</taxon>
        <taxon>Pseudomonadales</taxon>
        <taxon>Pseudohongiellaceae</taxon>
        <taxon>Pseudohongiella</taxon>
    </lineage>
</organism>